<dbReference type="EMBL" id="CP137641">
    <property type="protein sequence ID" value="WOX56103.1"/>
    <property type="molecule type" value="Genomic_DNA"/>
</dbReference>
<name>A0ABD8A9A7_9EURY</name>
<protein>
    <submittedName>
        <fullName evidence="1">Uncharacterized protein</fullName>
    </submittedName>
</protein>
<organism evidence="1 2">
    <name type="scientific">Methanoculleus palmolei</name>
    <dbReference type="NCBI Taxonomy" id="72612"/>
    <lineage>
        <taxon>Archaea</taxon>
        <taxon>Methanobacteriati</taxon>
        <taxon>Methanobacteriota</taxon>
        <taxon>Stenosarchaea group</taxon>
        <taxon>Methanomicrobia</taxon>
        <taxon>Methanomicrobiales</taxon>
        <taxon>Methanomicrobiaceae</taxon>
        <taxon>Methanoculleus</taxon>
    </lineage>
</organism>
<sequence>MHVRYPGDSNTGIDPAFGGMHKVIQDIPDQNSFMAEMKPHGQRKKQLYQVEEHRGGYAYVFEEEDLQGHVPDVQRSRIGR</sequence>
<evidence type="ECO:0000313" key="1">
    <source>
        <dbReference type="EMBL" id="WOX56103.1"/>
    </source>
</evidence>
<evidence type="ECO:0000313" key="2">
    <source>
        <dbReference type="Proteomes" id="UP001626603"/>
    </source>
</evidence>
<keyword evidence="2" id="KW-1185">Reference proteome</keyword>
<gene>
    <name evidence="1" type="ORF">R6Y95_01910</name>
</gene>
<accession>A0ABD8A9A7</accession>
<dbReference type="Proteomes" id="UP001626603">
    <property type="component" value="Chromosome"/>
</dbReference>
<dbReference type="AlphaFoldDB" id="A0ABD8A9A7"/>
<proteinExistence type="predicted"/>
<reference evidence="1 2" key="1">
    <citation type="submission" date="2023-10" db="EMBL/GenBank/DDBJ databases">
        <title>The complete genome sequence of Methanoculleus palmolei DSM 4273.</title>
        <authorList>
            <person name="Lai S.-J."/>
            <person name="You Y.-T."/>
            <person name="Chen S.-C."/>
        </authorList>
    </citation>
    <scope>NUCLEOTIDE SEQUENCE [LARGE SCALE GENOMIC DNA]</scope>
    <source>
        <strain evidence="1 2">DSM 4273</strain>
    </source>
</reference>